<evidence type="ECO:0000313" key="2">
    <source>
        <dbReference type="EMBL" id="CAI8877152.1"/>
    </source>
</evidence>
<feature type="chain" id="PRO_5041307722" description="Lipoprotein" evidence="1">
    <location>
        <begin position="23"/>
        <end position="126"/>
    </location>
</feature>
<evidence type="ECO:0008006" key="4">
    <source>
        <dbReference type="Google" id="ProtNLM"/>
    </source>
</evidence>
<dbReference type="EMBL" id="OX458332">
    <property type="protein sequence ID" value="CAI8877152.1"/>
    <property type="molecule type" value="Genomic_DNA"/>
</dbReference>
<gene>
    <name evidence="2" type="ORF">MCNOR_2989</name>
</gene>
<proteinExistence type="predicted"/>
<reference evidence="2" key="1">
    <citation type="submission" date="2023-03" db="EMBL/GenBank/DDBJ databases">
        <authorList>
            <person name="Pearce D."/>
        </authorList>
    </citation>
    <scope>NUCLEOTIDE SEQUENCE</scope>
    <source>
        <strain evidence="2">Mc</strain>
    </source>
</reference>
<evidence type="ECO:0000256" key="1">
    <source>
        <dbReference type="SAM" id="SignalP"/>
    </source>
</evidence>
<dbReference type="AlphaFoldDB" id="A0AA35V2L1"/>
<dbReference type="RefSeq" id="WP_017365334.1">
    <property type="nucleotide sequence ID" value="NZ_OX458332.1"/>
</dbReference>
<organism evidence="2 3">
    <name type="scientific">Methylococcus capsulatus</name>
    <dbReference type="NCBI Taxonomy" id="414"/>
    <lineage>
        <taxon>Bacteria</taxon>
        <taxon>Pseudomonadati</taxon>
        <taxon>Pseudomonadota</taxon>
        <taxon>Gammaproteobacteria</taxon>
        <taxon>Methylococcales</taxon>
        <taxon>Methylococcaceae</taxon>
        <taxon>Methylococcus</taxon>
    </lineage>
</organism>
<accession>A0AA35V2L1</accession>
<dbReference type="Proteomes" id="UP001158598">
    <property type="component" value="Chromosome"/>
</dbReference>
<keyword evidence="1" id="KW-0732">Signal</keyword>
<evidence type="ECO:0000313" key="3">
    <source>
        <dbReference type="Proteomes" id="UP001158598"/>
    </source>
</evidence>
<feature type="signal peptide" evidence="1">
    <location>
        <begin position="1"/>
        <end position="22"/>
    </location>
</feature>
<protein>
    <recommendedName>
        <fullName evidence="4">Lipoprotein</fullName>
    </recommendedName>
</protein>
<name>A0AA35V2L1_METCP</name>
<sequence>MKMKKLLLAAFPVALFSAQLQAGCKTPDLNGTWIMYQSNLAEQHTGRCEINVARGAFTGHCVMGHHMEFDVTGTASVDKNCSASLQMDFSGGSSTFDLQLARNKLAFVGQWSNTFGTGGISNGVKR</sequence>